<evidence type="ECO:0008006" key="3">
    <source>
        <dbReference type="Google" id="ProtNLM"/>
    </source>
</evidence>
<protein>
    <recommendedName>
        <fullName evidence="3">Tetratricopeptide repeat protein</fullName>
    </recommendedName>
</protein>
<proteinExistence type="predicted"/>
<organism evidence="1 2">
    <name type="scientific">Flammeovirga pectinis</name>
    <dbReference type="NCBI Taxonomy" id="2494373"/>
    <lineage>
        <taxon>Bacteria</taxon>
        <taxon>Pseudomonadati</taxon>
        <taxon>Bacteroidota</taxon>
        <taxon>Cytophagia</taxon>
        <taxon>Cytophagales</taxon>
        <taxon>Flammeovirgaceae</taxon>
        <taxon>Flammeovirga</taxon>
    </lineage>
</organism>
<dbReference type="InterPro" id="IPR011990">
    <property type="entry name" value="TPR-like_helical_dom_sf"/>
</dbReference>
<sequence>MEDLSKKKDLIENQLEKIINTTEFKSKPLLQKFLAHVVTEYIEGREKQLKGYSIGIDVFNQNDNFDPDQNALVRIHAGRLRRLIKEYYLDEGKEDTVIIEIPKGRYIPKITFDNQVKEEKTLLSQKHNMTVTVLPFSILSENKELNYFAQGLAQEISYELTKYDHLDVVGYIPNNISSSFDKLQEIKKQNIRYLIEGDLTSFGKQVQLFIRLKDLTTDINLSNEKIKINLASDNIFQIQENISSFIANKIGAEYGIINQKINEAINLKQNYEVNEYDITLKYYHFVNTLSPNLEKKLEADVASYLQKSPTSATLLSIQSLLFRRKYVRSEKEAEDYFRRSGELAETAYKIDPQNHLAQIALLNKTFYHNERDRFIQLTNKHLEYTPSSPIRLGTYALCLSFYGEWEQGKEMVDEIIKKNINFPLYIYGVTTLYHYRKFDYNLALEEVNKYHVPGLIWESILKSAIFGQLNKVDIAKEHIRLLLELDPDFQKNGRAFMSKLLKENVLVEHIISGLNKAGLSM</sequence>
<evidence type="ECO:0000313" key="2">
    <source>
        <dbReference type="Proteomes" id="UP000267268"/>
    </source>
</evidence>
<accession>A0A3Q9FJ75</accession>
<dbReference type="EMBL" id="CP034562">
    <property type="protein sequence ID" value="AZQ60898.1"/>
    <property type="molecule type" value="Genomic_DNA"/>
</dbReference>
<dbReference type="KEGG" id="fll:EI427_01315"/>
<dbReference type="AlphaFoldDB" id="A0A3Q9FJ75"/>
<keyword evidence="2" id="KW-1185">Reference proteome</keyword>
<dbReference type="Gene3D" id="1.25.40.10">
    <property type="entry name" value="Tetratricopeptide repeat domain"/>
    <property type="match status" value="1"/>
</dbReference>
<gene>
    <name evidence="1" type="ORF">EI427_01315</name>
</gene>
<name>A0A3Q9FJ75_9BACT</name>
<dbReference type="Proteomes" id="UP000267268">
    <property type="component" value="Chromosome 1"/>
</dbReference>
<dbReference type="SUPFAM" id="SSF48452">
    <property type="entry name" value="TPR-like"/>
    <property type="match status" value="1"/>
</dbReference>
<dbReference type="RefSeq" id="WP_126610867.1">
    <property type="nucleotide sequence ID" value="NZ_CP034562.1"/>
</dbReference>
<evidence type="ECO:0000313" key="1">
    <source>
        <dbReference type="EMBL" id="AZQ60898.1"/>
    </source>
</evidence>
<reference evidence="1 2" key="1">
    <citation type="submission" date="2018-12" db="EMBL/GenBank/DDBJ databases">
        <title>Flammeovirga pectinis sp. nov., isolated from the gut of the Korean scallop, Patinopecten yessoensis.</title>
        <authorList>
            <person name="Bae J.-W."/>
            <person name="Jeong Y.-S."/>
            <person name="Kang W."/>
        </authorList>
    </citation>
    <scope>NUCLEOTIDE SEQUENCE [LARGE SCALE GENOMIC DNA]</scope>
    <source>
        <strain evidence="1 2">L12M1</strain>
    </source>
</reference>
<dbReference type="OrthoDB" id="1295312at2"/>